<dbReference type="InterPro" id="IPR027417">
    <property type="entry name" value="P-loop_NTPase"/>
</dbReference>
<dbReference type="GO" id="GO:0042626">
    <property type="term" value="F:ATPase-coupled transmembrane transporter activity"/>
    <property type="evidence" value="ECO:0007669"/>
    <property type="project" value="TreeGrafter"/>
</dbReference>
<organism evidence="8 9">
    <name type="scientific">Leptomonas pyrrhocoris</name>
    <name type="common">Firebug parasite</name>
    <dbReference type="NCBI Taxonomy" id="157538"/>
    <lineage>
        <taxon>Eukaryota</taxon>
        <taxon>Discoba</taxon>
        <taxon>Euglenozoa</taxon>
        <taxon>Kinetoplastea</taxon>
        <taxon>Metakinetoplastina</taxon>
        <taxon>Trypanosomatida</taxon>
        <taxon>Trypanosomatidae</taxon>
        <taxon>Leishmaniinae</taxon>
        <taxon>Leptomonas</taxon>
    </lineage>
</organism>
<comment type="caution">
    <text evidence="8">The sequence shown here is derived from an EMBL/GenBank/DDBJ whole genome shotgun (WGS) entry which is preliminary data.</text>
</comment>
<dbReference type="GO" id="GO:0016887">
    <property type="term" value="F:ATP hydrolysis activity"/>
    <property type="evidence" value="ECO:0007669"/>
    <property type="project" value="InterPro"/>
</dbReference>
<comment type="subcellular location">
    <subcellularLocation>
        <location evidence="1">Membrane</location>
        <topology evidence="1">Multi-pass membrane protein</topology>
    </subcellularLocation>
</comment>
<dbReference type="SUPFAM" id="SSF52540">
    <property type="entry name" value="P-loop containing nucleoside triphosphate hydrolases"/>
    <property type="match status" value="1"/>
</dbReference>
<evidence type="ECO:0000313" key="8">
    <source>
        <dbReference type="EMBL" id="KPA80438.1"/>
    </source>
</evidence>
<feature type="transmembrane region" description="Helical" evidence="6">
    <location>
        <begin position="587"/>
        <end position="608"/>
    </location>
</feature>
<evidence type="ECO:0000256" key="2">
    <source>
        <dbReference type="ARBA" id="ARBA00022448"/>
    </source>
</evidence>
<dbReference type="AlphaFoldDB" id="A0A0N0DVI7"/>
<dbReference type="GO" id="GO:0016020">
    <property type="term" value="C:membrane"/>
    <property type="evidence" value="ECO:0007669"/>
    <property type="project" value="UniProtKB-SubCell"/>
</dbReference>
<dbReference type="InterPro" id="IPR003439">
    <property type="entry name" value="ABC_transporter-like_ATP-bd"/>
</dbReference>
<feature type="transmembrane region" description="Helical" evidence="6">
    <location>
        <begin position="511"/>
        <end position="530"/>
    </location>
</feature>
<dbReference type="GO" id="GO:0005524">
    <property type="term" value="F:ATP binding"/>
    <property type="evidence" value="ECO:0007669"/>
    <property type="project" value="InterPro"/>
</dbReference>
<feature type="domain" description="ABC transporter" evidence="7">
    <location>
        <begin position="60"/>
        <end position="300"/>
    </location>
</feature>
<dbReference type="PROSITE" id="PS50893">
    <property type="entry name" value="ABC_TRANSPORTER_2"/>
    <property type="match status" value="1"/>
</dbReference>
<gene>
    <name evidence="8" type="ORF">ABB37_04669</name>
</gene>
<keyword evidence="9" id="KW-1185">Reference proteome</keyword>
<feature type="transmembrane region" description="Helical" evidence="6">
    <location>
        <begin position="550"/>
        <end position="581"/>
    </location>
</feature>
<keyword evidence="3 6" id="KW-0812">Transmembrane</keyword>
<dbReference type="OMA" id="DQGGMYN"/>
<evidence type="ECO:0000313" key="9">
    <source>
        <dbReference type="Proteomes" id="UP000037923"/>
    </source>
</evidence>
<name>A0A0N0DVI7_LEPPY</name>
<sequence>MISESTPLVGSSSPLTYTPQYRRWDGDGNEPFAHASDAPAQRLREYYNSVFVAGGVEIALRDVAVVRSSVFHHCLPILCSARICCQCVSARFSRGGFHLVTDLDGTAGAALLDAIAGRTVCASGDIWIDGIAAEQRDRRHLIASIGMGLLLIPQLSVEDHLWCMVHLHKKERRSWKRETVLAASNFTNIDIRRRIYDLTEMEKFRLQVALELVLDPPALLLCYSFDSMSLAQQMEGTELLCRLTREIRKTVVLSTRSLPMHMFSAAESLLLFGSKGRVLYSGRCKDALSYFNRLRIPSSIPEPLWKAVLTPTRDVPAVGNDASTSFPTASPLTVASVKSSVQRDRSRPETRVYAAMCTPPRLSSRLAPAYFRDDFAQLLVTSATNASSTPVAVVEVSTSGDLVDLAAEWADSEVQTMYYAAKYYDSSVRAVLVNSVESGIAHTPPSSIVLTATLPQTAPNSLWKFCILLLYSLKHITADAELVAGVLCMSVGLILVAVLTHLQPENQGGMYNIRGLIFAAFTLVFFTNLVTMDRAGDQLRIAVIHCKRQLYGVVGFALCLALRIALIRSVYLVLFFPFVVFVLKSSYALALLAWAVGCTHAAFQYVAAAVLPSRLWTVRVCYAVFGYNIIFSGFLLNLHTIPLLFTRLSFLRLGYGAVLHTWLHGNKFQCDGVNNTSYCYTGDEYLAVHGLEDDSVGTASVVLALYSVGLMTLLGCILYLKAL</sequence>
<keyword evidence="2" id="KW-0813">Transport</keyword>
<reference evidence="8 9" key="1">
    <citation type="submission" date="2015-07" db="EMBL/GenBank/DDBJ databases">
        <title>High-quality genome of monoxenous trypanosomatid Leptomonas pyrrhocoris.</title>
        <authorList>
            <person name="Flegontov P."/>
            <person name="Butenko A."/>
            <person name="Firsov S."/>
            <person name="Vlcek C."/>
            <person name="Logacheva M.D."/>
            <person name="Field M."/>
            <person name="Filatov D."/>
            <person name="Flegontova O."/>
            <person name="Gerasimov E."/>
            <person name="Jackson A.P."/>
            <person name="Kelly S."/>
            <person name="Opperdoes F."/>
            <person name="O'Reilly A."/>
            <person name="Votypka J."/>
            <person name="Yurchenko V."/>
            <person name="Lukes J."/>
        </authorList>
    </citation>
    <scope>NUCLEOTIDE SEQUENCE [LARGE SCALE GENOMIC DNA]</scope>
    <source>
        <strain evidence="8">H10</strain>
    </source>
</reference>
<dbReference type="PANTHER" id="PTHR48041:SF91">
    <property type="entry name" value="ABC TRANSPORTER G FAMILY MEMBER 28"/>
    <property type="match status" value="1"/>
</dbReference>
<dbReference type="Gene3D" id="3.40.50.300">
    <property type="entry name" value="P-loop containing nucleotide triphosphate hydrolases"/>
    <property type="match status" value="1"/>
</dbReference>
<dbReference type="EMBL" id="LGTL01000008">
    <property type="protein sequence ID" value="KPA80438.1"/>
    <property type="molecule type" value="Genomic_DNA"/>
</dbReference>
<dbReference type="OrthoDB" id="66620at2759"/>
<accession>A0A0N0DVI7</accession>
<evidence type="ECO:0000256" key="6">
    <source>
        <dbReference type="SAM" id="Phobius"/>
    </source>
</evidence>
<feature type="transmembrane region" description="Helical" evidence="6">
    <location>
        <begin position="699"/>
        <end position="720"/>
    </location>
</feature>
<dbReference type="RefSeq" id="XP_015658877.1">
    <property type="nucleotide sequence ID" value="XM_015802433.1"/>
</dbReference>
<dbReference type="GeneID" id="26904960"/>
<feature type="transmembrane region" description="Helical" evidence="6">
    <location>
        <begin position="620"/>
        <end position="645"/>
    </location>
</feature>
<proteinExistence type="predicted"/>
<evidence type="ECO:0000259" key="7">
    <source>
        <dbReference type="PROSITE" id="PS50893"/>
    </source>
</evidence>
<evidence type="ECO:0000256" key="1">
    <source>
        <dbReference type="ARBA" id="ARBA00004141"/>
    </source>
</evidence>
<feature type="transmembrane region" description="Helical" evidence="6">
    <location>
        <begin position="482"/>
        <end position="499"/>
    </location>
</feature>
<dbReference type="InterPro" id="IPR050352">
    <property type="entry name" value="ABCG_transporters"/>
</dbReference>
<protein>
    <submittedName>
        <fullName evidence="8">ABC transporter-like protein</fullName>
    </submittedName>
</protein>
<keyword evidence="4 6" id="KW-1133">Transmembrane helix</keyword>
<keyword evidence="5 6" id="KW-0472">Membrane</keyword>
<evidence type="ECO:0000256" key="3">
    <source>
        <dbReference type="ARBA" id="ARBA00022692"/>
    </source>
</evidence>
<evidence type="ECO:0000256" key="4">
    <source>
        <dbReference type="ARBA" id="ARBA00022989"/>
    </source>
</evidence>
<dbReference type="VEuPathDB" id="TriTrypDB:LpyrH10_08_1180"/>
<evidence type="ECO:0000256" key="5">
    <source>
        <dbReference type="ARBA" id="ARBA00023136"/>
    </source>
</evidence>
<dbReference type="PANTHER" id="PTHR48041">
    <property type="entry name" value="ABC TRANSPORTER G FAMILY MEMBER 28"/>
    <property type="match status" value="1"/>
</dbReference>
<dbReference type="Proteomes" id="UP000037923">
    <property type="component" value="Unassembled WGS sequence"/>
</dbReference>